<dbReference type="PRINTS" id="PR00106">
    <property type="entry name" value="DNAPOLB"/>
</dbReference>
<evidence type="ECO:0000256" key="4">
    <source>
        <dbReference type="ARBA" id="ARBA00022695"/>
    </source>
</evidence>
<keyword evidence="7" id="KW-0863">Zinc-finger</keyword>
<dbReference type="InterPro" id="IPR015088">
    <property type="entry name" value="Znf_DNA-dir_DNA_pol_B_alpha"/>
</dbReference>
<evidence type="ECO:0000259" key="16">
    <source>
        <dbReference type="Pfam" id="PF08996"/>
    </source>
</evidence>
<dbReference type="EC" id="2.7.7.7" evidence="12"/>
<dbReference type="Gene3D" id="1.10.132.60">
    <property type="entry name" value="DNA polymerase family B, C-terminal domain"/>
    <property type="match status" value="1"/>
</dbReference>
<feature type="region of interest" description="Disordered" evidence="13">
    <location>
        <begin position="1"/>
        <end position="41"/>
    </location>
</feature>
<evidence type="ECO:0000313" key="18">
    <source>
        <dbReference type="EMBL" id="KAL0633585.1"/>
    </source>
</evidence>
<evidence type="ECO:0000256" key="6">
    <source>
        <dbReference type="ARBA" id="ARBA00022723"/>
    </source>
</evidence>
<keyword evidence="11" id="KW-0539">Nucleus</keyword>
<dbReference type="InterPro" id="IPR024647">
    <property type="entry name" value="DNA_pol_a_cat_su_N"/>
</dbReference>
<feature type="domain" description="DNA-directed DNA polymerase family B multifunctional" evidence="14">
    <location>
        <begin position="811"/>
        <end position="1249"/>
    </location>
</feature>
<evidence type="ECO:0000256" key="3">
    <source>
        <dbReference type="ARBA" id="ARBA00022679"/>
    </source>
</evidence>
<keyword evidence="19" id="KW-1185">Reference proteome</keyword>
<evidence type="ECO:0000313" key="19">
    <source>
        <dbReference type="Proteomes" id="UP001447188"/>
    </source>
</evidence>
<dbReference type="InterPro" id="IPR006172">
    <property type="entry name" value="DNA-dir_DNA_pol_B"/>
</dbReference>
<feature type="region of interest" description="Disordered" evidence="13">
    <location>
        <begin position="65"/>
        <end position="253"/>
    </location>
</feature>
<feature type="compositionally biased region" description="Basic and acidic residues" evidence="13">
    <location>
        <begin position="110"/>
        <end position="122"/>
    </location>
</feature>
<dbReference type="InterPro" id="IPR006134">
    <property type="entry name" value="DNA-dir_DNA_pol_B_multi_dom"/>
</dbReference>
<dbReference type="InterPro" id="IPR006133">
    <property type="entry name" value="DNA-dir_DNA_pol_B_exonuc"/>
</dbReference>
<keyword evidence="10 12" id="KW-0238">DNA-binding</keyword>
<dbReference type="SMART" id="SM00486">
    <property type="entry name" value="POLBc"/>
    <property type="match status" value="1"/>
</dbReference>
<dbReference type="InterPro" id="IPR043502">
    <property type="entry name" value="DNA/RNA_pol_sf"/>
</dbReference>
<dbReference type="Pfam" id="PF08996">
    <property type="entry name" value="zf-DNA_Pol"/>
    <property type="match status" value="1"/>
</dbReference>
<evidence type="ECO:0000256" key="8">
    <source>
        <dbReference type="ARBA" id="ARBA00022833"/>
    </source>
</evidence>
<feature type="compositionally biased region" description="Acidic residues" evidence="13">
    <location>
        <begin position="219"/>
        <end position="235"/>
    </location>
</feature>
<dbReference type="Gene3D" id="1.10.3200.20">
    <property type="entry name" value="DNA Polymerase alpha, zinc finger"/>
    <property type="match status" value="1"/>
</dbReference>
<organism evidence="18 19">
    <name type="scientific">Discina gigas</name>
    <dbReference type="NCBI Taxonomy" id="1032678"/>
    <lineage>
        <taxon>Eukaryota</taxon>
        <taxon>Fungi</taxon>
        <taxon>Dikarya</taxon>
        <taxon>Ascomycota</taxon>
        <taxon>Pezizomycotina</taxon>
        <taxon>Pezizomycetes</taxon>
        <taxon>Pezizales</taxon>
        <taxon>Discinaceae</taxon>
        <taxon>Discina</taxon>
    </lineage>
</organism>
<protein>
    <recommendedName>
        <fullName evidence="12">DNA polymerase</fullName>
        <ecNumber evidence="12">2.7.7.7</ecNumber>
    </recommendedName>
</protein>
<comment type="subcellular location">
    <subcellularLocation>
        <location evidence="1">Nucleus</location>
    </subcellularLocation>
</comment>
<evidence type="ECO:0000256" key="5">
    <source>
        <dbReference type="ARBA" id="ARBA00022705"/>
    </source>
</evidence>
<keyword evidence="5 12" id="KW-0235">DNA replication</keyword>
<dbReference type="InterPro" id="IPR036397">
    <property type="entry name" value="RNaseH_sf"/>
</dbReference>
<evidence type="ECO:0000256" key="11">
    <source>
        <dbReference type="ARBA" id="ARBA00023242"/>
    </source>
</evidence>
<feature type="domain" description="DNA-directed DNA polymerase family B exonuclease" evidence="15">
    <location>
        <begin position="502"/>
        <end position="746"/>
    </location>
</feature>
<dbReference type="CDD" id="cd05776">
    <property type="entry name" value="DNA_polB_alpha_exo"/>
    <property type="match status" value="1"/>
</dbReference>
<keyword evidence="4 12" id="KW-0548">Nucleotidyltransferase</keyword>
<evidence type="ECO:0000256" key="9">
    <source>
        <dbReference type="ARBA" id="ARBA00022932"/>
    </source>
</evidence>
<dbReference type="Gene3D" id="3.90.1600.10">
    <property type="entry name" value="Palm domain of DNA polymerase"/>
    <property type="match status" value="2"/>
</dbReference>
<feature type="compositionally biased region" description="Polar residues" evidence="13">
    <location>
        <begin position="123"/>
        <end position="133"/>
    </location>
</feature>
<accession>A0ABR3GCC9</accession>
<dbReference type="InterPro" id="IPR042087">
    <property type="entry name" value="DNA_pol_B_thumb"/>
</dbReference>
<keyword evidence="9 12" id="KW-0239">DNA-directed DNA polymerase</keyword>
<dbReference type="SUPFAM" id="SSF53098">
    <property type="entry name" value="Ribonuclease H-like"/>
    <property type="match status" value="1"/>
</dbReference>
<evidence type="ECO:0000256" key="7">
    <source>
        <dbReference type="ARBA" id="ARBA00022771"/>
    </source>
</evidence>
<keyword evidence="3 12" id="KW-0808">Transferase</keyword>
<evidence type="ECO:0000256" key="13">
    <source>
        <dbReference type="SAM" id="MobiDB-lite"/>
    </source>
</evidence>
<feature type="domain" description="DNA polymerase alpha catalytic subunit N-terminal" evidence="17">
    <location>
        <begin position="18"/>
        <end position="81"/>
    </location>
</feature>
<evidence type="ECO:0000259" key="14">
    <source>
        <dbReference type="Pfam" id="PF00136"/>
    </source>
</evidence>
<dbReference type="InterPro" id="IPR023211">
    <property type="entry name" value="DNA_pol_palm_dom_sf"/>
</dbReference>
<evidence type="ECO:0000259" key="17">
    <source>
        <dbReference type="Pfam" id="PF12254"/>
    </source>
</evidence>
<dbReference type="CDD" id="cd05532">
    <property type="entry name" value="POLBc_alpha"/>
    <property type="match status" value="1"/>
</dbReference>
<gene>
    <name evidence="18" type="primary">POL1</name>
    <name evidence="18" type="ORF">Q9L58_007545</name>
</gene>
<dbReference type="InterPro" id="IPR012337">
    <property type="entry name" value="RNaseH-like_sf"/>
</dbReference>
<dbReference type="GO" id="GO:0003887">
    <property type="term" value="F:DNA-directed DNA polymerase activity"/>
    <property type="evidence" value="ECO:0007669"/>
    <property type="project" value="UniProtKB-KW"/>
</dbReference>
<feature type="domain" description="Zinc finger DNA-directed DNA polymerase family B alpha" evidence="16">
    <location>
        <begin position="1286"/>
        <end position="1472"/>
    </location>
</feature>
<dbReference type="Gene3D" id="2.40.50.730">
    <property type="match status" value="1"/>
</dbReference>
<evidence type="ECO:0000256" key="12">
    <source>
        <dbReference type="RuleBase" id="RU000442"/>
    </source>
</evidence>
<feature type="compositionally biased region" description="Basic and acidic residues" evidence="13">
    <location>
        <begin position="19"/>
        <end position="28"/>
    </location>
</feature>
<reference evidence="18 19" key="1">
    <citation type="submission" date="2024-02" db="EMBL/GenBank/DDBJ databases">
        <title>Discinaceae phylogenomics.</title>
        <authorList>
            <person name="Dirks A.C."/>
            <person name="James T.Y."/>
        </authorList>
    </citation>
    <scope>NUCLEOTIDE SEQUENCE [LARGE SCALE GENOMIC DNA]</scope>
    <source>
        <strain evidence="18 19">ACD0624</strain>
    </source>
</reference>
<dbReference type="InterPro" id="IPR045846">
    <property type="entry name" value="POLBc_alpha"/>
</dbReference>
<evidence type="ECO:0000256" key="2">
    <source>
        <dbReference type="ARBA" id="ARBA00005755"/>
    </source>
</evidence>
<keyword evidence="8" id="KW-0862">Zinc</keyword>
<comment type="caution">
    <text evidence="18">The sequence shown here is derived from an EMBL/GenBank/DDBJ whole genome shotgun (WGS) entry which is preliminary data.</text>
</comment>
<evidence type="ECO:0000256" key="1">
    <source>
        <dbReference type="ARBA" id="ARBA00004123"/>
    </source>
</evidence>
<evidence type="ECO:0000259" key="15">
    <source>
        <dbReference type="Pfam" id="PF03104"/>
    </source>
</evidence>
<dbReference type="NCBIfam" id="TIGR00592">
    <property type="entry name" value="pol2"/>
    <property type="match status" value="1"/>
</dbReference>
<proteinExistence type="inferred from homology"/>
<dbReference type="PANTHER" id="PTHR45861:SF1">
    <property type="entry name" value="DNA POLYMERASE ALPHA CATALYTIC SUBUNIT"/>
    <property type="match status" value="1"/>
</dbReference>
<dbReference type="InterPro" id="IPR017964">
    <property type="entry name" value="DNA-dir_DNA_pol_B_CS"/>
</dbReference>
<dbReference type="Gene3D" id="3.30.420.10">
    <property type="entry name" value="Ribonuclease H-like superfamily/Ribonuclease H"/>
    <property type="match status" value="1"/>
</dbReference>
<comment type="similarity">
    <text evidence="2 12">Belongs to the DNA polymerase type-B family.</text>
</comment>
<dbReference type="Gene3D" id="3.30.70.2820">
    <property type="match status" value="1"/>
</dbReference>
<dbReference type="PANTHER" id="PTHR45861">
    <property type="entry name" value="DNA POLYMERASE ALPHA CATALYTIC SUBUNIT"/>
    <property type="match status" value="1"/>
</dbReference>
<dbReference type="PROSITE" id="PS00116">
    <property type="entry name" value="DNA_POLYMERASE_B"/>
    <property type="match status" value="1"/>
</dbReference>
<name>A0ABR3GCC9_9PEZI</name>
<dbReference type="Pfam" id="PF00136">
    <property type="entry name" value="DNA_pol_B"/>
    <property type="match status" value="1"/>
</dbReference>
<dbReference type="SUPFAM" id="SSF56672">
    <property type="entry name" value="DNA/RNA polymerases"/>
    <property type="match status" value="1"/>
</dbReference>
<dbReference type="Proteomes" id="UP001447188">
    <property type="component" value="Unassembled WGS sequence"/>
</dbReference>
<keyword evidence="6" id="KW-0479">Metal-binding</keyword>
<dbReference type="Pfam" id="PF12254">
    <property type="entry name" value="DNA_pol_alpha_N"/>
    <property type="match status" value="1"/>
</dbReference>
<evidence type="ECO:0000256" key="10">
    <source>
        <dbReference type="ARBA" id="ARBA00023125"/>
    </source>
</evidence>
<feature type="region of interest" description="Disordered" evidence="13">
    <location>
        <begin position="848"/>
        <end position="867"/>
    </location>
</feature>
<sequence length="1478" mass="167063">MERSRRTNAKRTPLGGYAELRKLRESGKTRSSIYEVEEEEDLYEEVDEEAYKKVVRDRLAQDDFVVDDNGGGYVDNGMDDWGDEGRKREQSWDGSEEDDKKAKGKSAKRKREDEAKRKKEQDGNISKYFSSANVVPTVKTKPVDTEEDKDFMNSLLGELDSEIPVTSPPVKRRAREEPARKARRLSPPIKDKKRAPRRAHEDVKPNITSSPPPMGAFGVDDDDEYGPPISDDDIQMGDTPIPPSSPAAAAGRRKKVIFKEEDSDDDGDDFAVAKIRGNKGVRSEAINISASRSSLMSVPEHKPALSTPRKVAGIDSSAWANLAGSLNVVDSPQVEKVSYGKLAAEDVVEEDGSLKMYWMDYTEVNGCLCLFGKVMDKKSNKYVSAFLKVDGILRNLFFLPRETRQSGSAPREIFMDLTDYLSEFGRNFEGESDEVVTMTHVHQEIDNIMERQNITPYKAKSCFRKYAFELAGVPREGDYLKVLYPYTKPALPTELQGETFSQVFGTNTALFEQFVLCRNIMGPCWLRIEGGDFNAVQNASWCRLEVQVEKPQQISILGDDSSEPPPLTLMSIALRAHMDVKGNKQEIIAISCRIYENVNLTDAASPETLPCQTVSFVRPVEDIFPTGFGKAAERHNGTIRQEKSESMLLSSFLAKLQQIDPDVLIGHQLESVDYSILLHRMKERKTPHWSRIGRMKRTTWPQYGGKMAGSFFAERHLASGRLMCDLANDLGKSLMVKCQSWSLTEICELILGDKRQELDNEEALRTWASSGKGLLDYVLHCEADTYFIAAVALKIQMLPLTKQLTNLAGNSWARTLSGTRAERNEYILLHEFYRNKFVCPDKIFGKGNKTSKADDEEEGEGTAPGKKKDKFKGGLVFEPEKGLYDKFILVMDFNSLYPSIIQEYNICFTTVERDDADENKVPEVPEEQALGILPKLISTLVQRRRQVKNLMKDKRATAVQMSQWDIKQQALKLTANSMYGCLGYTRSRFYARPLAMLTTFKGREILRATKELAESMQLRVIYGDTDSVMINTSVDNYSGAIKIGNEFRKKVNERYRLLEIDIDNVFQRLLLHAKKKYAAINYIEINGKLDTKMEVKGLDMKRREFCQLSKEASSHILNEIFSGDETEVVVERIHDYLRDLSEKVRQDKFPVMKYIIYTKLGKNPEDYPQGNSMPQVQVALRKKARGEPVKSGDVISYIITGDGQAGGHAAERAYSVQDVQKADSGLKPDAEWYLIKQIFPPIERLCGPIEGTDSMRLAECLGLDTRKYQIVNSAGQEDREIHPLESTISDEDRFKDAAKLSLRCRVCKESFEFEGILSSETLCCQNGITCANTSCGKIIGVPSVIAQLENQIRQLTSKYYDAWLVCDDAQCGNRTRQMSVYGKRCLGPKGHANGCRGFMSYEYTDKMLYNQLLYFSSVFDVEKAKAKVKADRKSTIDPLVELNRIRFGVIYEVVQKYLEKCGRQWVSMESIFSFGIAA</sequence>
<comment type="catalytic activity">
    <reaction evidence="12">
        <text>DNA(n) + a 2'-deoxyribonucleoside 5'-triphosphate = DNA(n+1) + diphosphate</text>
        <dbReference type="Rhea" id="RHEA:22508"/>
        <dbReference type="Rhea" id="RHEA-COMP:17339"/>
        <dbReference type="Rhea" id="RHEA-COMP:17340"/>
        <dbReference type="ChEBI" id="CHEBI:33019"/>
        <dbReference type="ChEBI" id="CHEBI:61560"/>
        <dbReference type="ChEBI" id="CHEBI:173112"/>
        <dbReference type="EC" id="2.7.7.7"/>
    </reaction>
</comment>
<dbReference type="Pfam" id="PF03104">
    <property type="entry name" value="DNA_pol_B_exo1"/>
    <property type="match status" value="1"/>
</dbReference>
<dbReference type="EMBL" id="JBBBZM010000121">
    <property type="protein sequence ID" value="KAL0633585.1"/>
    <property type="molecule type" value="Genomic_DNA"/>
</dbReference>
<dbReference type="InterPro" id="IPR038256">
    <property type="entry name" value="Pol_alpha_znc_sf"/>
</dbReference>